<gene>
    <name evidence="2" type="ORF">EXIGLDRAFT_747413</name>
</gene>
<name>A0A165KU28_EXIGL</name>
<keyword evidence="3" id="KW-1185">Reference proteome</keyword>
<proteinExistence type="predicted"/>
<reference evidence="2 3" key="1">
    <citation type="journal article" date="2016" name="Mol. Biol. Evol.">
        <title>Comparative Genomics of Early-Diverging Mushroom-Forming Fungi Provides Insights into the Origins of Lignocellulose Decay Capabilities.</title>
        <authorList>
            <person name="Nagy L.G."/>
            <person name="Riley R."/>
            <person name="Tritt A."/>
            <person name="Adam C."/>
            <person name="Daum C."/>
            <person name="Floudas D."/>
            <person name="Sun H."/>
            <person name="Yadav J.S."/>
            <person name="Pangilinan J."/>
            <person name="Larsson K.H."/>
            <person name="Matsuura K."/>
            <person name="Barry K."/>
            <person name="Labutti K."/>
            <person name="Kuo R."/>
            <person name="Ohm R.A."/>
            <person name="Bhattacharya S.S."/>
            <person name="Shirouzu T."/>
            <person name="Yoshinaga Y."/>
            <person name="Martin F.M."/>
            <person name="Grigoriev I.V."/>
            <person name="Hibbett D.S."/>
        </authorList>
    </citation>
    <scope>NUCLEOTIDE SEQUENCE [LARGE SCALE GENOMIC DNA]</scope>
    <source>
        <strain evidence="2 3">HHB12029</strain>
    </source>
</reference>
<dbReference type="AlphaFoldDB" id="A0A165KU28"/>
<feature type="region of interest" description="Disordered" evidence="1">
    <location>
        <begin position="1"/>
        <end position="277"/>
    </location>
</feature>
<feature type="compositionally biased region" description="Basic residues" evidence="1">
    <location>
        <begin position="267"/>
        <end position="277"/>
    </location>
</feature>
<protein>
    <submittedName>
        <fullName evidence="2">Uncharacterized protein</fullName>
    </submittedName>
</protein>
<accession>A0A165KU28</accession>
<dbReference type="InParanoid" id="A0A165KU28"/>
<dbReference type="Proteomes" id="UP000077266">
    <property type="component" value="Unassembled WGS sequence"/>
</dbReference>
<feature type="compositionally biased region" description="Polar residues" evidence="1">
    <location>
        <begin position="115"/>
        <end position="125"/>
    </location>
</feature>
<evidence type="ECO:0000313" key="2">
    <source>
        <dbReference type="EMBL" id="KZV96892.1"/>
    </source>
</evidence>
<evidence type="ECO:0000313" key="3">
    <source>
        <dbReference type="Proteomes" id="UP000077266"/>
    </source>
</evidence>
<sequence>MEDERGADHFAARHRPCHSPLTSPSREHPSMGRRPAIDAQHGRLVTSRVTCPPPISRSPVVRRRPLRVERIWTRRTMSSRALHDSRRRHTNPMTEDMADSQSPPKKPRSTHSRDTSQPQTATQAAPHSVLPRPIGVDGAHTTSRHHDNLQLMAPSDMTIHPPSGRRVQRGSEEESQHSASPHASDSDALPTAPVSSYGRRKTPQAPLITRGPSPDEEEHDTAAPKPHRIHAPPKSQPRSVGRVPIRVPADPADVVEPGEPGADVQGKRKKAVRRKKR</sequence>
<dbReference type="EMBL" id="KV425937">
    <property type="protein sequence ID" value="KZV96892.1"/>
    <property type="molecule type" value="Genomic_DNA"/>
</dbReference>
<organism evidence="2 3">
    <name type="scientific">Exidia glandulosa HHB12029</name>
    <dbReference type="NCBI Taxonomy" id="1314781"/>
    <lineage>
        <taxon>Eukaryota</taxon>
        <taxon>Fungi</taxon>
        <taxon>Dikarya</taxon>
        <taxon>Basidiomycota</taxon>
        <taxon>Agaricomycotina</taxon>
        <taxon>Agaricomycetes</taxon>
        <taxon>Auriculariales</taxon>
        <taxon>Exidiaceae</taxon>
        <taxon>Exidia</taxon>
    </lineage>
</organism>
<feature type="compositionally biased region" description="Basic and acidic residues" evidence="1">
    <location>
        <begin position="1"/>
        <end position="11"/>
    </location>
</feature>
<evidence type="ECO:0000256" key="1">
    <source>
        <dbReference type="SAM" id="MobiDB-lite"/>
    </source>
</evidence>
<feature type="compositionally biased region" description="Low complexity" evidence="1">
    <location>
        <begin position="177"/>
        <end position="188"/>
    </location>
</feature>